<organism evidence="3 4">
    <name type="scientific">Sinobacterium norvegicum</name>
    <dbReference type="NCBI Taxonomy" id="1641715"/>
    <lineage>
        <taxon>Bacteria</taxon>
        <taxon>Pseudomonadati</taxon>
        <taxon>Pseudomonadota</taxon>
        <taxon>Gammaproteobacteria</taxon>
        <taxon>Cellvibrionales</taxon>
        <taxon>Spongiibacteraceae</taxon>
        <taxon>Sinobacterium</taxon>
    </lineage>
</organism>
<proteinExistence type="predicted"/>
<gene>
    <name evidence="3" type="ORF">SIN8267_03262</name>
</gene>
<dbReference type="SUPFAM" id="SSF54626">
    <property type="entry name" value="Chalcone isomerase"/>
    <property type="match status" value="1"/>
</dbReference>
<evidence type="ECO:0000313" key="4">
    <source>
        <dbReference type="Proteomes" id="UP000838100"/>
    </source>
</evidence>
<dbReference type="InterPro" id="IPR036298">
    <property type="entry name" value="Chalcone_isomerase_sf"/>
</dbReference>
<dbReference type="InterPro" id="IPR016087">
    <property type="entry name" value="Chalcone_isomerase"/>
</dbReference>
<reference evidence="3" key="1">
    <citation type="submission" date="2021-12" db="EMBL/GenBank/DDBJ databases">
        <authorList>
            <person name="Rodrigo-Torres L."/>
            <person name="Arahal R. D."/>
            <person name="Lucena T."/>
        </authorList>
    </citation>
    <scope>NUCLEOTIDE SEQUENCE</scope>
    <source>
        <strain evidence="3">CECT 8267</strain>
    </source>
</reference>
<feature type="signal peptide" evidence="1">
    <location>
        <begin position="1"/>
        <end position="25"/>
    </location>
</feature>
<dbReference type="Proteomes" id="UP000838100">
    <property type="component" value="Unassembled WGS sequence"/>
</dbReference>
<keyword evidence="1" id="KW-0732">Signal</keyword>
<dbReference type="Pfam" id="PF16036">
    <property type="entry name" value="Chalcone_3"/>
    <property type="match status" value="1"/>
</dbReference>
<evidence type="ECO:0000256" key="1">
    <source>
        <dbReference type="SAM" id="SignalP"/>
    </source>
</evidence>
<dbReference type="Gene3D" id="3.50.70.10">
    <property type="match status" value="1"/>
</dbReference>
<evidence type="ECO:0000313" key="3">
    <source>
        <dbReference type="EMBL" id="CAH0993123.1"/>
    </source>
</evidence>
<evidence type="ECO:0000259" key="2">
    <source>
        <dbReference type="Pfam" id="PF16036"/>
    </source>
</evidence>
<dbReference type="EMBL" id="CAKLPX010000004">
    <property type="protein sequence ID" value="CAH0993123.1"/>
    <property type="molecule type" value="Genomic_DNA"/>
</dbReference>
<dbReference type="RefSeq" id="WP_237445803.1">
    <property type="nucleotide sequence ID" value="NZ_CAKLPX010000004.1"/>
</dbReference>
<feature type="chain" id="PRO_5045036852" description="Chalcone isomerase domain-containing protein" evidence="1">
    <location>
        <begin position="26"/>
        <end position="180"/>
    </location>
</feature>
<dbReference type="InterPro" id="IPR016088">
    <property type="entry name" value="Chalcone_isomerase_3-sand"/>
</dbReference>
<feature type="domain" description="Chalcone isomerase" evidence="2">
    <location>
        <begin position="24"/>
        <end position="178"/>
    </location>
</feature>
<keyword evidence="4" id="KW-1185">Reference proteome</keyword>
<protein>
    <recommendedName>
        <fullName evidence="2">Chalcone isomerase domain-containing protein</fullName>
    </recommendedName>
</protein>
<accession>A0ABM9AIR6</accession>
<sequence>MKKTLSTLLLTATLTAASLSTPALAGDKLPAQLTVAGTELKQIGDGTRKKLFIKLYNAAFYGEDKDFTADKPMAIQLEITSGLIDSKKLSSATADGFDAVTNGDTSAIDDKIKQLLDALSAPVNEGDILDFSYSDNNVAVSQNGKLLTTIEGKDFKNVFFSIWLGEQGIDEDLREDMLDL</sequence>
<comment type="caution">
    <text evidence="3">The sequence shown here is derived from an EMBL/GenBank/DDBJ whole genome shotgun (WGS) entry which is preliminary data.</text>
</comment>
<name>A0ABM9AIR6_9GAMM</name>